<evidence type="ECO:0000256" key="5">
    <source>
        <dbReference type="ARBA" id="ARBA00022692"/>
    </source>
</evidence>
<evidence type="ECO:0000256" key="8">
    <source>
        <dbReference type="SAM" id="Phobius"/>
    </source>
</evidence>
<dbReference type="AlphaFoldDB" id="A0AAP8TU70"/>
<protein>
    <submittedName>
        <fullName evidence="10">PTS transporter subunit IIC</fullName>
    </submittedName>
</protein>
<keyword evidence="5 8" id="KW-0812">Transmembrane</keyword>
<gene>
    <name evidence="10" type="ORF">CD158_00505</name>
</gene>
<evidence type="ECO:0000256" key="4">
    <source>
        <dbReference type="ARBA" id="ARBA00022597"/>
    </source>
</evidence>
<evidence type="ECO:0000259" key="9">
    <source>
        <dbReference type="Pfam" id="PF13303"/>
    </source>
</evidence>
<dbReference type="GeneID" id="64982339"/>
<evidence type="ECO:0000256" key="3">
    <source>
        <dbReference type="ARBA" id="ARBA00022475"/>
    </source>
</evidence>
<feature type="domain" description="Phosphotransferase system EIIC" evidence="9">
    <location>
        <begin position="13"/>
        <end position="346"/>
    </location>
</feature>
<feature type="transmembrane region" description="Helical" evidence="8">
    <location>
        <begin position="50"/>
        <end position="71"/>
    </location>
</feature>
<keyword evidence="2" id="KW-0813">Transport</keyword>
<evidence type="ECO:0000313" key="10">
    <source>
        <dbReference type="EMBL" id="PNZ69613.1"/>
    </source>
</evidence>
<name>A0AAP8TU70_9STAP</name>
<feature type="transmembrane region" description="Helical" evidence="8">
    <location>
        <begin position="138"/>
        <end position="158"/>
    </location>
</feature>
<dbReference type="Pfam" id="PF13303">
    <property type="entry name" value="PTS_EIIC_2"/>
    <property type="match status" value="1"/>
</dbReference>
<dbReference type="GO" id="GO:0008982">
    <property type="term" value="F:protein-N(PI)-phosphohistidine-sugar phosphotransferase activity"/>
    <property type="evidence" value="ECO:0007669"/>
    <property type="project" value="InterPro"/>
</dbReference>
<evidence type="ECO:0000256" key="7">
    <source>
        <dbReference type="ARBA" id="ARBA00023136"/>
    </source>
</evidence>
<organism evidence="10 11">
    <name type="scientific">Staphylococcus auricularis</name>
    <dbReference type="NCBI Taxonomy" id="29379"/>
    <lineage>
        <taxon>Bacteria</taxon>
        <taxon>Bacillati</taxon>
        <taxon>Bacillota</taxon>
        <taxon>Bacilli</taxon>
        <taxon>Bacillales</taxon>
        <taxon>Staphylococcaceae</taxon>
        <taxon>Staphylococcus</taxon>
    </lineage>
</organism>
<feature type="transmembrane region" description="Helical" evidence="8">
    <location>
        <begin position="178"/>
        <end position="206"/>
    </location>
</feature>
<evidence type="ECO:0000256" key="2">
    <source>
        <dbReference type="ARBA" id="ARBA00022448"/>
    </source>
</evidence>
<keyword evidence="7 8" id="KW-0472">Membrane</keyword>
<feature type="transmembrane region" description="Helical" evidence="8">
    <location>
        <begin position="213"/>
        <end position="232"/>
    </location>
</feature>
<dbReference type="GO" id="GO:0005886">
    <property type="term" value="C:plasma membrane"/>
    <property type="evidence" value="ECO:0007669"/>
    <property type="project" value="UniProtKB-SubCell"/>
</dbReference>
<keyword evidence="6 8" id="KW-1133">Transmembrane helix</keyword>
<feature type="transmembrane region" description="Helical" evidence="8">
    <location>
        <begin position="307"/>
        <end position="329"/>
    </location>
</feature>
<proteinExistence type="predicted"/>
<evidence type="ECO:0000256" key="1">
    <source>
        <dbReference type="ARBA" id="ARBA00004651"/>
    </source>
</evidence>
<evidence type="ECO:0000256" key="6">
    <source>
        <dbReference type="ARBA" id="ARBA00022989"/>
    </source>
</evidence>
<dbReference type="RefSeq" id="WP_059106937.1">
    <property type="nucleotide sequence ID" value="NZ_AP024589.1"/>
</dbReference>
<feature type="transmembrane region" description="Helical" evidence="8">
    <location>
        <begin position="252"/>
        <end position="277"/>
    </location>
</feature>
<feature type="transmembrane region" description="Helical" evidence="8">
    <location>
        <begin position="12"/>
        <end position="30"/>
    </location>
</feature>
<dbReference type="Proteomes" id="UP000242470">
    <property type="component" value="Unassembled WGS sequence"/>
</dbReference>
<feature type="transmembrane region" description="Helical" evidence="8">
    <location>
        <begin position="102"/>
        <end position="126"/>
    </location>
</feature>
<keyword evidence="4" id="KW-0762">Sugar transport</keyword>
<comment type="subcellular location">
    <subcellularLocation>
        <location evidence="1">Cell membrane</location>
        <topology evidence="1">Multi-pass membrane protein</topology>
    </subcellularLocation>
</comment>
<sequence length="352" mass="37467">MAQEKVSVKQFLMNVLNAVGIGVVVALAPNALLGELLKFLKEGNVVLETLFQMVVLVQFFMPFIIGVLAAYHFKFNGAVATTIGVSAQLGSGAVQFKDGAFQLVGIGDIINVILVLIIACLIYYLLQGKLGSFELITIPILIPIVSGGIGLITLPYVAKVTQGLGNIINTFTELNPLVMSILICIAFALLMVTPISLVAIAAAIGLTGLGSGAANLGIVAACVTFLFGSLRINSVGVNVMLFSGATKMMIPVYFKHLIIMVPLIINGIIGGLLAYFANIQGTPMSAGFGYVGLVGPINAYNRMGGDPIMNIIILLFVFLIIPFTCAFFVHQICKKLIKPYSDEIYKFELPES</sequence>
<reference evidence="10 11" key="1">
    <citation type="submission" date="2017-08" db="EMBL/GenBank/DDBJ databases">
        <title>Draft genome sequences of 64 type strains of genus Staph aureus.</title>
        <authorList>
            <person name="Cole K."/>
            <person name="Golubchik T."/>
            <person name="Russell J."/>
            <person name="Foster D."/>
            <person name="Llewelyn M."/>
            <person name="Wilson D."/>
            <person name="Crook D."/>
            <person name="Paul J."/>
        </authorList>
    </citation>
    <scope>NUCLEOTIDE SEQUENCE [LARGE SCALE GENOMIC DNA]</scope>
    <source>
        <strain evidence="10 11">NCTC 12101</strain>
    </source>
</reference>
<evidence type="ECO:0000313" key="11">
    <source>
        <dbReference type="Proteomes" id="UP000242470"/>
    </source>
</evidence>
<accession>A0AAP8TU70</accession>
<comment type="caution">
    <text evidence="10">The sequence shown here is derived from an EMBL/GenBank/DDBJ whole genome shotgun (WGS) entry which is preliminary data.</text>
</comment>
<keyword evidence="3" id="KW-1003">Cell membrane</keyword>
<dbReference type="GO" id="GO:0009401">
    <property type="term" value="P:phosphoenolpyruvate-dependent sugar phosphotransferase system"/>
    <property type="evidence" value="ECO:0007669"/>
    <property type="project" value="InterPro"/>
</dbReference>
<dbReference type="EMBL" id="PPQW01000002">
    <property type="protein sequence ID" value="PNZ69613.1"/>
    <property type="molecule type" value="Genomic_DNA"/>
</dbReference>
<dbReference type="InterPro" id="IPR003352">
    <property type="entry name" value="PTS_EIIC"/>
</dbReference>